<dbReference type="PANTHER" id="PTHR42723">
    <property type="entry name" value="CHLOROPHYLL SYNTHASE"/>
    <property type="match status" value="1"/>
</dbReference>
<dbReference type="InterPro" id="IPR000537">
    <property type="entry name" value="UbiA_prenyltransferase"/>
</dbReference>
<dbReference type="PANTHER" id="PTHR42723:SF1">
    <property type="entry name" value="CHLOROPHYLL SYNTHASE, CHLOROPLASTIC"/>
    <property type="match status" value="1"/>
</dbReference>
<sequence>MAAPRTALLAHLQTWRPYTLWYPGLVGLAGATLAGAHPTTGQLTVAWAAPTLGWVAGHYLGDYYDRDLDALSKPQRPIPSGRLSPRTAVATGIGCIVAVAVLALWANWRAVAVAAAAMAGIVAYSRVLKGRGLPGNLIRGVLTALTVLFGAMAVQPWPPWRALPFALVFLAHDTASNLVGTLRDVEGDRDGGYATVPVRRGLRSATHTAAALYLASVAVACAATGLVPRDTAGYLVLLSAAALCGAGAFGLLLRACVISPAGRATSGTLPQLPLGGAPSRGVAETPTWLRHEGAPAPCDRTPQTPHADPTGDMTQALRSPGHLAPALALRAHGVLVAERLVLAAAVVAAGAGAAPALALLTPLLAVSVITQSRMRSRHEFPAPPLADGGPTLPDPRP</sequence>
<dbReference type="Gene3D" id="1.10.357.140">
    <property type="entry name" value="UbiA prenyltransferase"/>
    <property type="match status" value="1"/>
</dbReference>
<dbReference type="RefSeq" id="WP_052701838.1">
    <property type="nucleotide sequence ID" value="NZ_BAABDR010000029.1"/>
</dbReference>
<keyword evidence="4 6" id="KW-0472">Membrane</keyword>
<feature type="region of interest" description="Disordered" evidence="5">
    <location>
        <begin position="293"/>
        <end position="318"/>
    </location>
</feature>
<evidence type="ECO:0000256" key="5">
    <source>
        <dbReference type="SAM" id="MobiDB-lite"/>
    </source>
</evidence>
<keyword evidence="9" id="KW-1185">Reference proteome</keyword>
<dbReference type="EC" id="2.5.1.39" evidence="8"/>
<evidence type="ECO:0000256" key="6">
    <source>
        <dbReference type="SAM" id="Phobius"/>
    </source>
</evidence>
<name>A0A061ABP6_9ACTN</name>
<feature type="region of interest" description="Disordered" evidence="5">
    <location>
        <begin position="375"/>
        <end position="397"/>
    </location>
</feature>
<dbReference type="AlphaFoldDB" id="A0A061ABP6"/>
<evidence type="ECO:0000313" key="7">
    <source>
        <dbReference type="EMBL" id="CDR17249.1"/>
    </source>
</evidence>
<dbReference type="EMBL" id="LK022848">
    <property type="protein sequence ID" value="CDR17249.1"/>
    <property type="molecule type" value="Genomic_DNA"/>
</dbReference>
<evidence type="ECO:0000256" key="3">
    <source>
        <dbReference type="ARBA" id="ARBA00022989"/>
    </source>
</evidence>
<dbReference type="EC" id="2.5.1.42" evidence="8"/>
<keyword evidence="7" id="KW-0808">Transferase</keyword>
<dbReference type="Pfam" id="PF01040">
    <property type="entry name" value="UbiA"/>
    <property type="match status" value="1"/>
</dbReference>
<gene>
    <name evidence="8" type="ORF">J2Z30_005175</name>
    <name evidence="7" type="ORF">SIRAN9280</name>
</gene>
<dbReference type="GO" id="GO:0008412">
    <property type="term" value="F:4-hydroxybenzoate polyprenyltransferase activity"/>
    <property type="evidence" value="ECO:0007669"/>
    <property type="project" value="UniProtKB-EC"/>
</dbReference>
<feature type="transmembrane region" description="Helical" evidence="6">
    <location>
        <begin position="83"/>
        <end position="105"/>
    </location>
</feature>
<dbReference type="CDD" id="cd13956">
    <property type="entry name" value="PT_UbiA"/>
    <property type="match status" value="1"/>
</dbReference>
<evidence type="ECO:0000256" key="1">
    <source>
        <dbReference type="ARBA" id="ARBA00004141"/>
    </source>
</evidence>
<evidence type="ECO:0000313" key="9">
    <source>
        <dbReference type="Proteomes" id="UP000756710"/>
    </source>
</evidence>
<feature type="transmembrane region" description="Helical" evidence="6">
    <location>
        <begin position="140"/>
        <end position="157"/>
    </location>
</feature>
<keyword evidence="2 6" id="KW-0812">Transmembrane</keyword>
<feature type="transmembrane region" description="Helical" evidence="6">
    <location>
        <begin position="210"/>
        <end position="227"/>
    </location>
</feature>
<dbReference type="InterPro" id="IPR050475">
    <property type="entry name" value="Prenyltransferase_related"/>
</dbReference>
<accession>A0A061ABP6</accession>
<organism evidence="7">
    <name type="scientific">Streptomyces iranensis</name>
    <dbReference type="NCBI Taxonomy" id="576784"/>
    <lineage>
        <taxon>Bacteria</taxon>
        <taxon>Bacillati</taxon>
        <taxon>Actinomycetota</taxon>
        <taxon>Actinomycetes</taxon>
        <taxon>Kitasatosporales</taxon>
        <taxon>Streptomycetaceae</taxon>
        <taxon>Streptomyces</taxon>
        <taxon>Streptomyces violaceusniger group</taxon>
    </lineage>
</organism>
<feature type="transmembrane region" description="Helical" evidence="6">
    <location>
        <begin position="234"/>
        <end position="253"/>
    </location>
</feature>
<keyword evidence="3 6" id="KW-1133">Transmembrane helix</keyword>
<dbReference type="InterPro" id="IPR044878">
    <property type="entry name" value="UbiA_sf"/>
</dbReference>
<evidence type="ECO:0000256" key="2">
    <source>
        <dbReference type="ARBA" id="ARBA00022692"/>
    </source>
</evidence>
<dbReference type="GO" id="GO:0016020">
    <property type="term" value="C:membrane"/>
    <property type="evidence" value="ECO:0007669"/>
    <property type="project" value="UniProtKB-SubCell"/>
</dbReference>
<protein>
    <submittedName>
        <fullName evidence="8">4-hydroxybenzoate polyprenyltransferase/geranylgeranylglycerol-phosphate geranylgeranyltransferase</fullName>
        <ecNumber evidence="8">2.5.1.39</ecNumber>
        <ecNumber evidence="8">2.5.1.42</ecNumber>
    </submittedName>
    <submittedName>
        <fullName evidence="7">UbiA prenyltransferase</fullName>
    </submittedName>
</protein>
<comment type="subcellular location">
    <subcellularLocation>
        <location evidence="1">Membrane</location>
        <topology evidence="1">Multi-pass membrane protein</topology>
    </subcellularLocation>
</comment>
<feature type="transmembrane region" description="Helical" evidence="6">
    <location>
        <begin position="111"/>
        <end position="128"/>
    </location>
</feature>
<dbReference type="HOGENOM" id="CLU_848970_0_0_11"/>
<dbReference type="Proteomes" id="UP000756710">
    <property type="component" value="Unassembled WGS sequence"/>
</dbReference>
<dbReference type="EMBL" id="JAGGLR010000014">
    <property type="protein sequence ID" value="MBP2064152.1"/>
    <property type="molecule type" value="Genomic_DNA"/>
</dbReference>
<evidence type="ECO:0000256" key="4">
    <source>
        <dbReference type="ARBA" id="ARBA00023136"/>
    </source>
</evidence>
<evidence type="ECO:0000313" key="8">
    <source>
        <dbReference type="EMBL" id="MBP2064152.1"/>
    </source>
</evidence>
<dbReference type="GO" id="GO:0047295">
    <property type="term" value="F:geranylgeranylglycerol-phosphate geranylgeranyltransferase activity"/>
    <property type="evidence" value="ECO:0007669"/>
    <property type="project" value="UniProtKB-EC"/>
</dbReference>
<reference evidence="7" key="1">
    <citation type="submission" date="2014-05" db="EMBL/GenBank/DDBJ databases">
        <authorList>
            <person name="Horn Fabian"/>
        </authorList>
    </citation>
    <scope>NUCLEOTIDE SEQUENCE</scope>
</reference>
<feature type="transmembrane region" description="Helical" evidence="6">
    <location>
        <begin position="340"/>
        <end position="369"/>
    </location>
</feature>
<reference evidence="8 9" key="2">
    <citation type="submission" date="2021-03" db="EMBL/GenBank/DDBJ databases">
        <title>Genomic Encyclopedia of Type Strains, Phase IV (KMG-IV): sequencing the most valuable type-strain genomes for metagenomic binning, comparative biology and taxonomic classification.</title>
        <authorList>
            <person name="Goeker M."/>
        </authorList>
    </citation>
    <scope>NUCLEOTIDE SEQUENCE [LARGE SCALE GENOMIC DNA]</scope>
    <source>
        <strain evidence="8 9">DSM 41954</strain>
    </source>
</reference>
<proteinExistence type="predicted"/>